<evidence type="ECO:0000256" key="11">
    <source>
        <dbReference type="ARBA" id="ARBA00022860"/>
    </source>
</evidence>
<dbReference type="eggNOG" id="KOG0204">
    <property type="taxonomic scope" value="Eukaryota"/>
</dbReference>
<dbReference type="PRINTS" id="PR00121">
    <property type="entry name" value="NAKATPASE"/>
</dbReference>
<dbReference type="GO" id="GO:0005524">
    <property type="term" value="F:ATP binding"/>
    <property type="evidence" value="ECO:0007669"/>
    <property type="project" value="UniProtKB-KW"/>
</dbReference>
<accession>A0A1U8BD01</accession>
<evidence type="ECO:0000256" key="14">
    <source>
        <dbReference type="ARBA" id="ARBA00023065"/>
    </source>
</evidence>
<feature type="domain" description="Cation-transporting P-type ATPase N-terminal" evidence="20">
    <location>
        <begin position="1025"/>
        <end position="1089"/>
    </location>
</feature>
<sequence>MEHRNSHQRWRLTSLIIFACKSLISSGFPKQLTAVNNEELHFRLPRTDSYILDILPDADEIHGSALQRIDQQKLNQIVRDKNLEDLRRHGGVQGVAKALEVDVGCGINDVECRRDMFGSNTYQKPPPKGLLYFVLKAFKYNAISVLLACSILSLGFGIKENGFKHGWYDNGSITIAVLLAVVVFAVHNFRQSRQLEKISSIRNNIQADVVRDGCRQQISIFDIVVGDVAYLKIGDQIPADGLFLDGYSLQVDESSITGKSNYVDIDATENPFLLSGAKVVDGFGRMLVTSVGMQTEWGKLMSSINRDIGERTPLQARLYKLLSSIGKIGITVAFLVLVVLLARYFTGNREDNNGTKEFVSSKTNINKTFTAIVRTVADSVTIVVAAIPEGLPLAVTLILAYSIKQMMADQAMVRKLSACETMGSVTTICTDKTGTLTMNQMKVAEFWIGLQKMRNDALSTIATSVIELLNQGVGLNTIGNVYQPTSGAIPEFSRSPTEKAILSWAISELNMDMDELNKNCTILHVESFNSEKKRSGISVKKKGEKIIHVHWKGAAEMILAMCSSYHESTGTMKSMDDDCRMKINQIIQDMAANSLRCIAFAYKNILDEEFRYNENKKAQQNWGEDGLTFLGLMGLKDPCRPGVKTAVKVCEDAGVSIKMITGENIFTARAIAIECGILKANQDMSNGEIVQGMEFRNYTEEERMSKVDKIRVMARSSDFDKLLMVRCLKRKGHVVAVTGDGTNNAPAFKEADIGVAMGIQGTEVAKEGSDIVILDKNFASMAKLVRWGRYFYNNIQKFTQIQLTVNVTALVINFVAAVSAGEVLLTAVQLLWVNSILGTLGTLALATDQPTNELMEKPPVGRTEPIITNVMWRNIIAQALYQITILLILQFKGTYIFKVNEKVKDTLIFNTFVLCQIFNEFNARKLEKKNVFEGIQKNWLFWGIIGITLILQVMMVEIFKKFADTERLDWGQWVACIGIAAISWPIGWIVKCIPVSTDTGLYRYKGLNQTIKEKNLHHLKVSYSGVAGVARFLLADTVNGISDSAEELGRRRDLFGFNTYRKQKGSFHFIWEAFKDTSTLIALGAAILSLFFGIKANGPKDGWYDGGSVLFTVFLVVAMSAISKFRLSRQFEKTSNLCNIIQVEVIRGGHHLQIAFSEIVVGDVVCINVGDQIPADGLFLDCHSLEVDESRLTGESKHVAIDGSKNPFLLSGAMVVNGHGHMLVTSVGMNTKWGHVMNSINHNADQQTPLQAQLDYLSSFLCKVFLAIPFLALLGMGVHDLMRNHELDGSNPNINNLMNALSGMRGFVSVNAAVAIVVVAIPEGLPLVIINTLTYSMKKMMDTHAVMVQKLSAIETLGIATTICINKTNMLTLNQMEVTEFWLGEEIMNDDAFSAGSATASHLLEMLQQAIILNTVEVYDCKHASEMLPLFCSSLTEKCILSWVVSKLQIDVNMVKESCTILHVEASNPEKKRSGVSTRKKGDKTINIHWKGDADMILGMCSHYHGRNRTTKSMDEGKRTEFKQIIKHIASKSLGCIAFAYKQIQDVEESEEVMVQRLQEDCLTLLGLVGLKHPCPQAMSMEVKACTDAGVNVKLITEGDVLDARALAITSGILGPNHEDPKNEAVVEGEQFKNYSLEERKEKVDKIRVMARSSSYHKLLMVQCIKEKGHVIAVTCDGPNDLQAVKEANADVVIATGTQYIQTKESSDIIILGGNFISVAAVLKWGRCIYNNIQKFIQFQLTVNVSALVINSIVTISSGEVPLTASQLLWVNLIMDVLGALALATEQPSDELIEKPPVARTETLITRVMCRNLIGQALFQVTIVLTLQFKGVHIFQVSKKINDTLIFNTFVFCQIFNLFNSRTLEKNNILKGIHKNQLFLGIVVIAVVLQMMMVVFLNRFSNTERLNLKQWSECIGLAALSWPIGWVVKCIPVSSKLLYHNHHFASCKKTA</sequence>
<feature type="domain" description="Cation-transporting P-type ATPase C-terminal" evidence="19">
    <location>
        <begin position="823"/>
        <end position="992"/>
    </location>
</feature>
<dbReference type="GO" id="GO:0005886">
    <property type="term" value="C:plasma membrane"/>
    <property type="evidence" value="ECO:0000318"/>
    <property type="project" value="GO_Central"/>
</dbReference>
<feature type="transmembrane region" description="Helical" evidence="17">
    <location>
        <begin position="1077"/>
        <end position="1094"/>
    </location>
</feature>
<keyword evidence="21" id="KW-1185">Reference proteome</keyword>
<evidence type="ECO:0000259" key="19">
    <source>
        <dbReference type="Pfam" id="PF00689"/>
    </source>
</evidence>
<dbReference type="InterPro" id="IPR006068">
    <property type="entry name" value="ATPase_P-typ_cation-transptr_C"/>
</dbReference>
<dbReference type="Gene3D" id="1.20.1110.10">
    <property type="entry name" value="Calcium-transporting ATPase, transmembrane domain"/>
    <property type="match status" value="2"/>
</dbReference>
<evidence type="ECO:0000256" key="4">
    <source>
        <dbReference type="ARBA" id="ARBA00022568"/>
    </source>
</evidence>
<dbReference type="InterPro" id="IPR008250">
    <property type="entry name" value="ATPase_P-typ_transduc_dom_A_sf"/>
</dbReference>
<evidence type="ECO:0000256" key="1">
    <source>
        <dbReference type="ARBA" id="ARBA00004141"/>
    </source>
</evidence>
<evidence type="ECO:0000256" key="17">
    <source>
        <dbReference type="RuleBase" id="RU361146"/>
    </source>
</evidence>
<keyword evidence="14 17" id="KW-0406">Ion transport</keyword>
<dbReference type="STRING" id="4432.A0A1U8BD01"/>
<gene>
    <name evidence="22" type="primary">LOC104613242</name>
</gene>
<dbReference type="GeneID" id="104613242"/>
<dbReference type="Pfam" id="PF13246">
    <property type="entry name" value="Cation_ATPase"/>
    <property type="match status" value="2"/>
</dbReference>
<feature type="transmembrane region" description="Helical" evidence="17">
    <location>
        <begin position="939"/>
        <end position="958"/>
    </location>
</feature>
<feature type="domain" description="P-type ATPase A" evidence="18">
    <location>
        <begin position="1142"/>
        <end position="1240"/>
    </location>
</feature>
<dbReference type="EC" id="7.2.2.10" evidence="17"/>
<dbReference type="InterPro" id="IPR023214">
    <property type="entry name" value="HAD_sf"/>
</dbReference>
<evidence type="ECO:0000256" key="15">
    <source>
        <dbReference type="ARBA" id="ARBA00023136"/>
    </source>
</evidence>
<keyword evidence="10" id="KW-0460">Magnesium</keyword>
<dbReference type="Gene3D" id="3.40.50.1000">
    <property type="entry name" value="HAD superfamily/HAD-like"/>
    <property type="match status" value="2"/>
</dbReference>
<feature type="transmembrane region" description="Helical" evidence="17">
    <location>
        <begin position="170"/>
        <end position="189"/>
    </location>
</feature>
<evidence type="ECO:0000256" key="12">
    <source>
        <dbReference type="ARBA" id="ARBA00022967"/>
    </source>
</evidence>
<comment type="function">
    <text evidence="17">Catalyzes the hydrolysis of ATP coupled with the transport of calcium.</text>
</comment>
<comment type="subcellular location">
    <subcellularLocation>
        <location evidence="1 17">Membrane</location>
        <topology evidence="1 17">Multi-pass membrane protein</topology>
    </subcellularLocation>
</comment>
<dbReference type="NCBIfam" id="TIGR01517">
    <property type="entry name" value="ATPase-IIB_Ca"/>
    <property type="match status" value="2"/>
</dbReference>
<feature type="domain" description="P-type ATPase A" evidence="18">
    <location>
        <begin position="205"/>
        <end position="304"/>
    </location>
</feature>
<dbReference type="InterPro" id="IPR006408">
    <property type="entry name" value="P-type_ATPase_IIB"/>
</dbReference>
<keyword evidence="6" id="KW-0479">Metal-binding</keyword>
<evidence type="ECO:0000256" key="2">
    <source>
        <dbReference type="ARBA" id="ARBA00006124"/>
    </source>
</evidence>
<dbReference type="InterPro" id="IPR023298">
    <property type="entry name" value="ATPase_P-typ_TM_dom_sf"/>
</dbReference>
<keyword evidence="12" id="KW-1278">Translocase</keyword>
<keyword evidence="15 17" id="KW-0472">Membrane</keyword>
<evidence type="ECO:0000256" key="13">
    <source>
        <dbReference type="ARBA" id="ARBA00022989"/>
    </source>
</evidence>
<keyword evidence="3 17" id="KW-0813">Transport</keyword>
<evidence type="ECO:0000256" key="6">
    <source>
        <dbReference type="ARBA" id="ARBA00022723"/>
    </source>
</evidence>
<dbReference type="GO" id="GO:0005388">
    <property type="term" value="F:P-type calcium transporter activity"/>
    <property type="evidence" value="ECO:0000318"/>
    <property type="project" value="GO_Central"/>
</dbReference>
<organism evidence="21 22">
    <name type="scientific">Nelumbo nucifera</name>
    <name type="common">Sacred lotus</name>
    <dbReference type="NCBI Taxonomy" id="4432"/>
    <lineage>
        <taxon>Eukaryota</taxon>
        <taxon>Viridiplantae</taxon>
        <taxon>Streptophyta</taxon>
        <taxon>Embryophyta</taxon>
        <taxon>Tracheophyta</taxon>
        <taxon>Spermatophyta</taxon>
        <taxon>Magnoliopsida</taxon>
        <taxon>Proteales</taxon>
        <taxon>Nelumbonaceae</taxon>
        <taxon>Nelumbo</taxon>
    </lineage>
</organism>
<evidence type="ECO:0000256" key="7">
    <source>
        <dbReference type="ARBA" id="ARBA00022741"/>
    </source>
</evidence>
<feature type="transmembrane region" description="Helical" evidence="17">
    <location>
        <begin position="138"/>
        <end position="158"/>
    </location>
</feature>
<feature type="transmembrane region" description="Helical" evidence="17">
    <location>
        <begin position="321"/>
        <end position="345"/>
    </location>
</feature>
<dbReference type="RefSeq" id="XP_010279281.1">
    <property type="nucleotide sequence ID" value="XM_010280979.2"/>
</dbReference>
<keyword evidence="11" id="KW-0112">Calmodulin-binding</keyword>
<dbReference type="PROSITE" id="PS00154">
    <property type="entry name" value="ATPASE_E1_E2"/>
    <property type="match status" value="1"/>
</dbReference>
<keyword evidence="9 17" id="KW-0067">ATP-binding</keyword>
<comment type="catalytic activity">
    <reaction evidence="16 17">
        <text>Ca(2+)(in) + ATP + H2O = Ca(2+)(out) + ADP + phosphate + H(+)</text>
        <dbReference type="Rhea" id="RHEA:18105"/>
        <dbReference type="ChEBI" id="CHEBI:15377"/>
        <dbReference type="ChEBI" id="CHEBI:15378"/>
        <dbReference type="ChEBI" id="CHEBI:29108"/>
        <dbReference type="ChEBI" id="CHEBI:30616"/>
        <dbReference type="ChEBI" id="CHEBI:43474"/>
        <dbReference type="ChEBI" id="CHEBI:456216"/>
        <dbReference type="EC" id="7.2.2.10"/>
    </reaction>
</comment>
<dbReference type="GO" id="GO:0005516">
    <property type="term" value="F:calmodulin binding"/>
    <property type="evidence" value="ECO:0007669"/>
    <property type="project" value="UniProtKB-KW"/>
</dbReference>
<dbReference type="Gene3D" id="2.70.150.10">
    <property type="entry name" value="Calcium-transporting ATPase, cytoplasmic transduction domain A"/>
    <property type="match status" value="2"/>
</dbReference>
<feature type="domain" description="Cation-transporting P-type ATPase C-terminal" evidence="19">
    <location>
        <begin position="1761"/>
        <end position="1930"/>
    </location>
</feature>
<keyword evidence="8 17" id="KW-0106">Calcium</keyword>
<feature type="transmembrane region" description="Helical" evidence="17">
    <location>
        <begin position="1106"/>
        <end position="1125"/>
    </location>
</feature>
<feature type="transmembrane region" description="Helical" evidence="17">
    <location>
        <begin position="803"/>
        <end position="821"/>
    </location>
</feature>
<protein>
    <recommendedName>
        <fullName evidence="17">Calcium-transporting ATPase</fullName>
        <ecNumber evidence="17">7.2.2.10</ecNumber>
    </recommendedName>
</protein>
<dbReference type="FunFam" id="1.20.1110.10:FF:000039">
    <property type="entry name" value="Calcium-transporting ATPase"/>
    <property type="match status" value="2"/>
</dbReference>
<evidence type="ECO:0000256" key="9">
    <source>
        <dbReference type="ARBA" id="ARBA00022840"/>
    </source>
</evidence>
<comment type="caution">
    <text evidence="17">Lacks conserved residue(s) required for the propagation of feature annotation.</text>
</comment>
<dbReference type="PRINTS" id="PR00119">
    <property type="entry name" value="CATATPASE"/>
</dbReference>
<dbReference type="OMA" id="ATTICIN"/>
<dbReference type="FunFam" id="2.70.150.10:FF:000006">
    <property type="entry name" value="Calcium-transporting ATPase"/>
    <property type="match status" value="1"/>
</dbReference>
<evidence type="ECO:0000256" key="8">
    <source>
        <dbReference type="ARBA" id="ARBA00022837"/>
    </source>
</evidence>
<dbReference type="SUPFAM" id="SSF81665">
    <property type="entry name" value="Calcium ATPase, transmembrane domain M"/>
    <property type="match status" value="2"/>
</dbReference>
<dbReference type="Gene3D" id="3.40.1110.10">
    <property type="entry name" value="Calcium-transporting ATPase, cytoplasmic domain N"/>
    <property type="match status" value="2"/>
</dbReference>
<keyword evidence="4 17" id="KW-0109">Calcium transport</keyword>
<dbReference type="SUPFAM" id="SSF81653">
    <property type="entry name" value="Calcium ATPase, transduction domain A"/>
    <property type="match status" value="2"/>
</dbReference>
<dbReference type="FunFam" id="3.40.1110.10:FF:000013">
    <property type="entry name" value="Calcium-transporting ATPase"/>
    <property type="match status" value="1"/>
</dbReference>
<dbReference type="KEGG" id="nnu:104613242"/>
<dbReference type="InterPro" id="IPR004014">
    <property type="entry name" value="ATPase_P-typ_cation-transptr_N"/>
</dbReference>
<dbReference type="Pfam" id="PF00689">
    <property type="entry name" value="Cation_ATPase_C"/>
    <property type="match status" value="2"/>
</dbReference>
<reference evidence="22" key="1">
    <citation type="submission" date="2025-08" db="UniProtKB">
        <authorList>
            <consortium name="RefSeq"/>
        </authorList>
    </citation>
    <scope>IDENTIFICATION</scope>
</reference>
<feature type="transmembrane region" description="Helical" evidence="17">
    <location>
        <begin position="970"/>
        <end position="990"/>
    </location>
</feature>
<feature type="transmembrane region" description="Helical" evidence="17">
    <location>
        <begin position="1879"/>
        <end position="1900"/>
    </location>
</feature>
<dbReference type="FunFam" id="3.40.50.1000:FF:000028">
    <property type="entry name" value="Calcium-transporting P-type ATPase, putative"/>
    <property type="match status" value="1"/>
</dbReference>
<dbReference type="InterPro" id="IPR036412">
    <property type="entry name" value="HAD-like_sf"/>
</dbReference>
<keyword evidence="7 17" id="KW-0547">Nucleotide-binding</keyword>
<feature type="transmembrane region" description="Helical" evidence="17">
    <location>
        <begin position="1260"/>
        <end position="1278"/>
    </location>
</feature>
<dbReference type="GO" id="GO:0046872">
    <property type="term" value="F:metal ion binding"/>
    <property type="evidence" value="ECO:0007669"/>
    <property type="project" value="UniProtKB-KW"/>
</dbReference>
<dbReference type="Pfam" id="PF00122">
    <property type="entry name" value="E1-E2_ATPase"/>
    <property type="match status" value="2"/>
</dbReference>
<evidence type="ECO:0000313" key="21">
    <source>
        <dbReference type="Proteomes" id="UP000189703"/>
    </source>
</evidence>
<evidence type="ECO:0000256" key="16">
    <source>
        <dbReference type="ARBA" id="ARBA00048694"/>
    </source>
</evidence>
<dbReference type="SUPFAM" id="SSF56784">
    <property type="entry name" value="HAD-like"/>
    <property type="match status" value="2"/>
</dbReference>
<evidence type="ECO:0000313" key="22">
    <source>
        <dbReference type="RefSeq" id="XP_010279281.1"/>
    </source>
</evidence>
<dbReference type="NCBIfam" id="TIGR01494">
    <property type="entry name" value="ATPase_P-type"/>
    <property type="match status" value="3"/>
</dbReference>
<evidence type="ECO:0000259" key="18">
    <source>
        <dbReference type="Pfam" id="PF00122"/>
    </source>
</evidence>
<dbReference type="Pfam" id="PF00690">
    <property type="entry name" value="Cation_ATPase_N"/>
    <property type="match status" value="2"/>
</dbReference>
<dbReference type="PANTHER" id="PTHR24093:SF434">
    <property type="entry name" value="CALCIUM-TRANSPORTING ATPASE 13, PLASMA MEMBRANE-TYPE-RELATED"/>
    <property type="match status" value="1"/>
</dbReference>
<keyword evidence="13 17" id="KW-1133">Transmembrane helix</keyword>
<evidence type="ECO:0000259" key="20">
    <source>
        <dbReference type="Pfam" id="PF00690"/>
    </source>
</evidence>
<dbReference type="OrthoDB" id="116380at2759"/>
<dbReference type="InterPro" id="IPR001757">
    <property type="entry name" value="P_typ_ATPase"/>
</dbReference>
<dbReference type="InterPro" id="IPR059000">
    <property type="entry name" value="ATPase_P-type_domA"/>
</dbReference>
<evidence type="ECO:0000256" key="10">
    <source>
        <dbReference type="ARBA" id="ARBA00022842"/>
    </source>
</evidence>
<dbReference type="SUPFAM" id="SSF81660">
    <property type="entry name" value="Metal cation-transporting ATPase, ATP-binding domain N"/>
    <property type="match status" value="2"/>
</dbReference>
<dbReference type="PANTHER" id="PTHR24093">
    <property type="entry name" value="CATION TRANSPORTING ATPASE"/>
    <property type="match status" value="1"/>
</dbReference>
<proteinExistence type="inferred from homology"/>
<evidence type="ECO:0000256" key="3">
    <source>
        <dbReference type="ARBA" id="ARBA00022448"/>
    </source>
</evidence>
<comment type="similarity">
    <text evidence="2 17">Belongs to the cation transport ATPase (P-type) (TC 3.A.3) family. Type IIB subfamily.</text>
</comment>
<feature type="domain" description="Cation-transporting P-type ATPase N-terminal" evidence="20">
    <location>
        <begin position="89"/>
        <end position="153"/>
    </location>
</feature>
<keyword evidence="5 17" id="KW-0812">Transmembrane</keyword>
<dbReference type="InterPro" id="IPR023299">
    <property type="entry name" value="ATPase_P-typ_cyto_dom_N"/>
</dbReference>
<name>A0A1U8BD01_NELNU</name>
<feature type="transmembrane region" description="Helical" evidence="17">
    <location>
        <begin position="382"/>
        <end position="403"/>
    </location>
</feature>
<evidence type="ECO:0000256" key="5">
    <source>
        <dbReference type="ARBA" id="ARBA00022692"/>
    </source>
</evidence>
<feature type="transmembrane region" description="Helical" evidence="17">
    <location>
        <begin position="1307"/>
        <end position="1330"/>
    </location>
</feature>
<dbReference type="GO" id="GO:0016887">
    <property type="term" value="F:ATP hydrolysis activity"/>
    <property type="evidence" value="ECO:0007669"/>
    <property type="project" value="InterPro"/>
</dbReference>
<dbReference type="InterPro" id="IPR018303">
    <property type="entry name" value="ATPase_P-typ_P_site"/>
</dbReference>
<dbReference type="Proteomes" id="UP000189703">
    <property type="component" value="Unplaced"/>
</dbReference>